<sequence length="65" mass="6978">MAAPSSVQDSAPAPTPSASVWIPVPEAMAFCVEITDPVRSSVPVGKLWDRMSGAWLTRCRHRKAA</sequence>
<comment type="caution">
    <text evidence="1">The sequence shown here is derived from an EMBL/GenBank/DDBJ whole genome shotgun (WGS) entry which is preliminary data.</text>
</comment>
<dbReference type="RefSeq" id="WP_126999269.1">
    <property type="nucleotide sequence ID" value="NZ_CP173192.1"/>
</dbReference>
<dbReference type="Proteomes" id="UP000280346">
    <property type="component" value="Unassembled WGS sequence"/>
</dbReference>
<gene>
    <name evidence="1" type="ORF">EJ913_15120</name>
</gene>
<organism evidence="1 2">
    <name type="scientific">Azospirillum doebereinerae</name>
    <dbReference type="NCBI Taxonomy" id="92933"/>
    <lineage>
        <taxon>Bacteria</taxon>
        <taxon>Pseudomonadati</taxon>
        <taxon>Pseudomonadota</taxon>
        <taxon>Alphaproteobacteria</taxon>
        <taxon>Rhodospirillales</taxon>
        <taxon>Azospirillaceae</taxon>
        <taxon>Azospirillum</taxon>
    </lineage>
</organism>
<protein>
    <submittedName>
        <fullName evidence="1">Uncharacterized protein</fullName>
    </submittedName>
</protein>
<dbReference type="OrthoDB" id="7307807at2"/>
<reference evidence="1 2" key="1">
    <citation type="submission" date="2018-12" db="EMBL/GenBank/DDBJ databases">
        <authorList>
            <person name="Yang Y."/>
        </authorList>
    </citation>
    <scope>NUCLEOTIDE SEQUENCE [LARGE SCALE GENOMIC DNA]</scope>
    <source>
        <strain evidence="1 2">GSF71</strain>
    </source>
</reference>
<evidence type="ECO:0000313" key="1">
    <source>
        <dbReference type="EMBL" id="RUQ69695.1"/>
    </source>
</evidence>
<accession>A0A3S0WUB3</accession>
<name>A0A3S0WUB3_9PROT</name>
<dbReference type="EMBL" id="RZIJ01000011">
    <property type="protein sequence ID" value="RUQ69695.1"/>
    <property type="molecule type" value="Genomic_DNA"/>
</dbReference>
<keyword evidence="2" id="KW-1185">Reference proteome</keyword>
<dbReference type="AlphaFoldDB" id="A0A3S0WUB3"/>
<evidence type="ECO:0000313" key="2">
    <source>
        <dbReference type="Proteomes" id="UP000280346"/>
    </source>
</evidence>
<proteinExistence type="predicted"/>